<evidence type="ECO:0000256" key="3">
    <source>
        <dbReference type="ARBA" id="ARBA00022692"/>
    </source>
</evidence>
<evidence type="ECO:0000256" key="13">
    <source>
        <dbReference type="RuleBase" id="RU003983"/>
    </source>
</evidence>
<feature type="transmembrane region" description="Helical" evidence="14">
    <location>
        <begin position="6"/>
        <end position="22"/>
    </location>
</feature>
<organism evidence="17 18">
    <name type="scientific">Maridesulfovibrio ferrireducens</name>
    <dbReference type="NCBI Taxonomy" id="246191"/>
    <lineage>
        <taxon>Bacteria</taxon>
        <taxon>Pseudomonadati</taxon>
        <taxon>Thermodesulfobacteriota</taxon>
        <taxon>Desulfovibrionia</taxon>
        <taxon>Desulfovibrionales</taxon>
        <taxon>Desulfovibrionaceae</taxon>
        <taxon>Maridesulfovibrio</taxon>
    </lineage>
</organism>
<dbReference type="InterPro" id="IPR032456">
    <property type="entry name" value="Peptidase_M48_N"/>
</dbReference>
<evidence type="ECO:0000256" key="6">
    <source>
        <dbReference type="ARBA" id="ARBA00022824"/>
    </source>
</evidence>
<dbReference type="Gene3D" id="3.30.2010.10">
    <property type="entry name" value="Metalloproteases ('zincins'), catalytic domain"/>
    <property type="match status" value="1"/>
</dbReference>
<feature type="binding site" evidence="12">
    <location>
        <position position="274"/>
    </location>
    <ligand>
        <name>Zn(2+)</name>
        <dbReference type="ChEBI" id="CHEBI:29105"/>
        <note>catalytic</note>
    </ligand>
</feature>
<dbReference type="FunFam" id="3.30.2010.10:FF:000002">
    <property type="entry name" value="CAAX prenyl protease"/>
    <property type="match status" value="1"/>
</dbReference>
<evidence type="ECO:0000256" key="8">
    <source>
        <dbReference type="ARBA" id="ARBA00022989"/>
    </source>
</evidence>
<keyword evidence="2 13" id="KW-0645">Protease</keyword>
<dbReference type="GO" id="GO:0071586">
    <property type="term" value="P:CAAX-box protein processing"/>
    <property type="evidence" value="ECO:0007669"/>
    <property type="project" value="InterPro"/>
</dbReference>
<evidence type="ECO:0000256" key="14">
    <source>
        <dbReference type="SAM" id="Phobius"/>
    </source>
</evidence>
<evidence type="ECO:0000256" key="12">
    <source>
        <dbReference type="PIRSR" id="PIRSR627057-2"/>
    </source>
</evidence>
<dbReference type="GO" id="GO:0004222">
    <property type="term" value="F:metalloendopeptidase activity"/>
    <property type="evidence" value="ECO:0007669"/>
    <property type="project" value="InterPro"/>
</dbReference>
<sequence>MNIYFFIIIFSLTAACLLGLISRKLNRSALSPELPEEFKGTFDADKYRKSQDYTKAGIGFENISSTFMTLVTLLFMICGGFNILDIWATNFGYNEIITGLIFFAGLAILSDLISLPFSLYQTFVIEEKFGFNKTNLKTFFMDKIKGYLLGGIIGGILLSGILLFFSLAGQFAWAWCWLFIVVVTLAIQYIAPTWILPLFNKFTPLEEGELKDKIGQFAKNNGFEISGIFMIDGSKRSTKANAYFTGFGKKKRIALFDTLIKELSTDEIVAVLAHEIGHSKLGHIRKMILMSIINTGIVFLLMSFFLGNKDLFAAFGMQNISIHAGLIFFALLYTPVSVVLSVFSNAKSRKHEFEADNFAAETTKAPFALIGALKKLSASNLSNLTPHPFYVWLEYSHPPVLKRIENLKSHNA</sequence>
<feature type="domain" description="CAAX prenyl protease 1 N-terminal" evidence="16">
    <location>
        <begin position="33"/>
        <end position="201"/>
    </location>
</feature>
<feature type="transmembrane region" description="Helical" evidence="14">
    <location>
        <begin position="67"/>
        <end position="88"/>
    </location>
</feature>
<evidence type="ECO:0000256" key="11">
    <source>
        <dbReference type="PIRSR" id="PIRSR627057-1"/>
    </source>
</evidence>
<evidence type="ECO:0000259" key="16">
    <source>
        <dbReference type="Pfam" id="PF16491"/>
    </source>
</evidence>
<dbReference type="OrthoDB" id="9781930at2"/>
<evidence type="ECO:0000313" key="17">
    <source>
        <dbReference type="EMBL" id="SDL47722.1"/>
    </source>
</evidence>
<feature type="transmembrane region" description="Helical" evidence="14">
    <location>
        <begin position="288"/>
        <end position="308"/>
    </location>
</feature>
<feature type="active site" evidence="11">
    <location>
        <position position="275"/>
    </location>
</feature>
<evidence type="ECO:0000256" key="10">
    <source>
        <dbReference type="ARBA" id="ARBA00023136"/>
    </source>
</evidence>
<feature type="transmembrane region" description="Helical" evidence="14">
    <location>
        <begin position="171"/>
        <end position="191"/>
    </location>
</feature>
<keyword evidence="4 12" id="KW-0479">Metal-binding</keyword>
<feature type="binding site" evidence="12">
    <location>
        <position position="352"/>
    </location>
    <ligand>
        <name>Zn(2+)</name>
        <dbReference type="ChEBI" id="CHEBI:29105"/>
        <note>catalytic</note>
    </ligand>
</feature>
<feature type="active site" description="Proton donor" evidence="11">
    <location>
        <position position="356"/>
    </location>
</feature>
<proteinExistence type="inferred from homology"/>
<reference evidence="18" key="1">
    <citation type="submission" date="2016-10" db="EMBL/GenBank/DDBJ databases">
        <authorList>
            <person name="Varghese N."/>
            <person name="Submissions S."/>
        </authorList>
    </citation>
    <scope>NUCLEOTIDE SEQUENCE [LARGE SCALE GENOMIC DNA]</scope>
    <source>
        <strain evidence="18">DSM 16995</strain>
    </source>
</reference>
<dbReference type="PANTHER" id="PTHR10120">
    <property type="entry name" value="CAAX PRENYL PROTEASE 1"/>
    <property type="match status" value="1"/>
</dbReference>
<keyword evidence="9 13" id="KW-0482">Metalloprotease</keyword>
<evidence type="ECO:0000313" key="18">
    <source>
        <dbReference type="Proteomes" id="UP000199053"/>
    </source>
</evidence>
<comment type="cofactor">
    <cofactor evidence="12 13">
        <name>Zn(2+)</name>
        <dbReference type="ChEBI" id="CHEBI:29105"/>
    </cofactor>
    <text evidence="12 13">Binds 1 zinc ion per subunit.</text>
</comment>
<dbReference type="Proteomes" id="UP000199053">
    <property type="component" value="Unassembled WGS sequence"/>
</dbReference>
<dbReference type="STRING" id="246191.SAMN05660337_3039"/>
<keyword evidence="8 14" id="KW-1133">Transmembrane helix</keyword>
<dbReference type="Pfam" id="PF16491">
    <property type="entry name" value="Peptidase_M48_N"/>
    <property type="match status" value="1"/>
</dbReference>
<dbReference type="GO" id="GO:0046872">
    <property type="term" value="F:metal ion binding"/>
    <property type="evidence" value="ECO:0007669"/>
    <property type="project" value="UniProtKB-KW"/>
</dbReference>
<dbReference type="CDD" id="cd07343">
    <property type="entry name" value="M48A_Zmpste24p_like"/>
    <property type="match status" value="1"/>
</dbReference>
<dbReference type="EMBL" id="FNGA01000005">
    <property type="protein sequence ID" value="SDL47722.1"/>
    <property type="molecule type" value="Genomic_DNA"/>
</dbReference>
<feature type="binding site" evidence="12">
    <location>
        <position position="278"/>
    </location>
    <ligand>
        <name>Zn(2+)</name>
        <dbReference type="ChEBI" id="CHEBI:29105"/>
        <note>catalytic</note>
    </ligand>
</feature>
<keyword evidence="3 14" id="KW-0812">Transmembrane</keyword>
<name>A0A1G9KDP9_9BACT</name>
<keyword evidence="6" id="KW-0256">Endoplasmic reticulum</keyword>
<evidence type="ECO:0000259" key="15">
    <source>
        <dbReference type="Pfam" id="PF01435"/>
    </source>
</evidence>
<comment type="subcellular location">
    <subcellularLocation>
        <location evidence="1">Endoplasmic reticulum membrane</location>
        <topology evidence="1">Multi-pass membrane protein</topology>
    </subcellularLocation>
</comment>
<dbReference type="RefSeq" id="WP_092162606.1">
    <property type="nucleotide sequence ID" value="NZ_FNGA01000005.1"/>
</dbReference>
<feature type="transmembrane region" description="Helical" evidence="14">
    <location>
        <begin position="100"/>
        <end position="125"/>
    </location>
</feature>
<evidence type="ECO:0000256" key="7">
    <source>
        <dbReference type="ARBA" id="ARBA00022833"/>
    </source>
</evidence>
<feature type="transmembrane region" description="Helical" evidence="14">
    <location>
        <begin position="146"/>
        <end position="165"/>
    </location>
</feature>
<dbReference type="Pfam" id="PF01435">
    <property type="entry name" value="Peptidase_M48"/>
    <property type="match status" value="1"/>
</dbReference>
<feature type="domain" description="Peptidase M48" evidence="15">
    <location>
        <begin position="204"/>
        <end position="409"/>
    </location>
</feature>
<evidence type="ECO:0000256" key="4">
    <source>
        <dbReference type="ARBA" id="ARBA00022723"/>
    </source>
</evidence>
<feature type="transmembrane region" description="Helical" evidence="14">
    <location>
        <begin position="320"/>
        <end position="343"/>
    </location>
</feature>
<dbReference type="InterPro" id="IPR027057">
    <property type="entry name" value="CAXX_Prtase_1"/>
</dbReference>
<keyword evidence="5 13" id="KW-0378">Hydrolase</keyword>
<keyword evidence="7 12" id="KW-0862">Zinc</keyword>
<gene>
    <name evidence="17" type="ORF">SAMN05660337_3039</name>
</gene>
<comment type="similarity">
    <text evidence="13">Belongs to the peptidase M48 family.</text>
</comment>
<evidence type="ECO:0000256" key="1">
    <source>
        <dbReference type="ARBA" id="ARBA00004477"/>
    </source>
</evidence>
<protein>
    <submittedName>
        <fullName evidence="17">STE24 endopeptidase</fullName>
    </submittedName>
</protein>
<evidence type="ECO:0000256" key="5">
    <source>
        <dbReference type="ARBA" id="ARBA00022801"/>
    </source>
</evidence>
<keyword evidence="18" id="KW-1185">Reference proteome</keyword>
<accession>A0A1G9KDP9</accession>
<keyword evidence="10 14" id="KW-0472">Membrane</keyword>
<dbReference type="AlphaFoldDB" id="A0A1G9KDP9"/>
<evidence type="ECO:0000256" key="2">
    <source>
        <dbReference type="ARBA" id="ARBA00022670"/>
    </source>
</evidence>
<dbReference type="InterPro" id="IPR001915">
    <property type="entry name" value="Peptidase_M48"/>
</dbReference>
<evidence type="ECO:0000256" key="9">
    <source>
        <dbReference type="ARBA" id="ARBA00023049"/>
    </source>
</evidence>